<dbReference type="GO" id="GO:0004222">
    <property type="term" value="F:metalloendopeptidase activity"/>
    <property type="evidence" value="ECO:0007669"/>
    <property type="project" value="UniProtKB-UniRule"/>
</dbReference>
<keyword evidence="7" id="KW-0325">Glycoprotein</keyword>
<dbReference type="PANTHER" id="PTHR10127:SF793">
    <property type="entry name" value="ZINC METALLOPROTEINASE NAS-31"/>
    <property type="match status" value="1"/>
</dbReference>
<dbReference type="InterPro" id="IPR001506">
    <property type="entry name" value="Peptidase_M12A"/>
</dbReference>
<dbReference type="AlphaFoldDB" id="A0A0C2GVQ8"/>
<dbReference type="Pfam" id="PF01400">
    <property type="entry name" value="Astacin"/>
    <property type="match status" value="1"/>
</dbReference>
<keyword evidence="8 9" id="KW-0378">Hydrolase</keyword>
<feature type="domain" description="Peptidase M12A" evidence="10">
    <location>
        <begin position="1"/>
        <end position="161"/>
    </location>
</feature>
<comment type="subcellular location">
    <subcellularLocation>
        <location evidence="1">Secreted</location>
    </subcellularLocation>
</comment>
<evidence type="ECO:0000256" key="1">
    <source>
        <dbReference type="ARBA" id="ARBA00004613"/>
    </source>
</evidence>
<feature type="binding site" evidence="8">
    <location>
        <position position="61"/>
    </location>
    <ligand>
        <name>Zn(2+)</name>
        <dbReference type="ChEBI" id="CHEBI:29105"/>
        <note>catalytic</note>
    </ligand>
</feature>
<evidence type="ECO:0000256" key="2">
    <source>
        <dbReference type="ARBA" id="ARBA00022525"/>
    </source>
</evidence>
<dbReference type="PRINTS" id="PR00480">
    <property type="entry name" value="ASTACIN"/>
</dbReference>
<dbReference type="PROSITE" id="PS01186">
    <property type="entry name" value="EGF_2"/>
    <property type="match status" value="1"/>
</dbReference>
<dbReference type="OrthoDB" id="291007at2759"/>
<comment type="caution">
    <text evidence="8">Lacks conserved residue(s) required for the propagation of feature annotation.</text>
</comment>
<dbReference type="GO" id="GO:0008270">
    <property type="term" value="F:zinc ion binding"/>
    <property type="evidence" value="ECO:0007669"/>
    <property type="project" value="UniProtKB-UniRule"/>
</dbReference>
<keyword evidence="4 8" id="KW-0862">Zinc</keyword>
<dbReference type="PROSITE" id="PS51864">
    <property type="entry name" value="ASTACIN"/>
    <property type="match status" value="1"/>
</dbReference>
<dbReference type="InterPro" id="IPR006026">
    <property type="entry name" value="Peptidase_Metallo"/>
</dbReference>
<name>A0A0C2GVQ8_9BILA</name>
<keyword evidence="6" id="KW-1015">Disulfide bond</keyword>
<evidence type="ECO:0000256" key="9">
    <source>
        <dbReference type="RuleBase" id="RU361183"/>
    </source>
</evidence>
<dbReference type="Proteomes" id="UP000054047">
    <property type="component" value="Unassembled WGS sequence"/>
</dbReference>
<keyword evidence="5 8" id="KW-0482">Metalloprotease</keyword>
<evidence type="ECO:0000256" key="8">
    <source>
        <dbReference type="PROSITE-ProRule" id="PRU01211"/>
    </source>
</evidence>
<protein>
    <recommendedName>
        <fullName evidence="9">Metalloendopeptidase</fullName>
        <ecNumber evidence="9">3.4.24.-</ecNumber>
    </recommendedName>
</protein>
<keyword evidence="2" id="KW-0964">Secreted</keyword>
<dbReference type="InterPro" id="IPR000742">
    <property type="entry name" value="EGF"/>
</dbReference>
<dbReference type="GO" id="GO:0018996">
    <property type="term" value="P:molting cycle, collagen and cuticulin-based cuticle"/>
    <property type="evidence" value="ECO:0007669"/>
    <property type="project" value="InterPro"/>
</dbReference>
<comment type="cofactor">
    <cofactor evidence="8 9">
        <name>Zn(2+)</name>
        <dbReference type="ChEBI" id="CHEBI:29105"/>
    </cofactor>
    <text evidence="8 9">Binds 1 zinc ion per subunit.</text>
</comment>
<dbReference type="GO" id="GO:0005576">
    <property type="term" value="C:extracellular region"/>
    <property type="evidence" value="ECO:0007669"/>
    <property type="project" value="UniProtKB-SubCell"/>
</dbReference>
<dbReference type="SUPFAM" id="SSF55486">
    <property type="entry name" value="Metalloproteases ('zincins'), catalytic domain"/>
    <property type="match status" value="1"/>
</dbReference>
<dbReference type="GO" id="GO:0006508">
    <property type="term" value="P:proteolysis"/>
    <property type="evidence" value="ECO:0007669"/>
    <property type="project" value="UniProtKB-KW"/>
</dbReference>
<dbReference type="PIRSF" id="PIRSF036365">
    <property type="entry name" value="Astacin_nematoda"/>
    <property type="match status" value="1"/>
</dbReference>
<keyword evidence="3 8" id="KW-0479">Metal-binding</keyword>
<keyword evidence="12" id="KW-1185">Reference proteome</keyword>
<feature type="binding site" evidence="8">
    <location>
        <position position="71"/>
    </location>
    <ligand>
        <name>Zn(2+)</name>
        <dbReference type="ChEBI" id="CHEBI:29105"/>
        <note>catalytic</note>
    </ligand>
</feature>
<keyword evidence="8 9" id="KW-0645">Protease</keyword>
<feature type="active site" evidence="8">
    <location>
        <position position="62"/>
    </location>
</feature>
<evidence type="ECO:0000256" key="7">
    <source>
        <dbReference type="ARBA" id="ARBA00023180"/>
    </source>
</evidence>
<evidence type="ECO:0000259" key="10">
    <source>
        <dbReference type="PROSITE" id="PS51864"/>
    </source>
</evidence>
<dbReference type="InterPro" id="IPR017050">
    <property type="entry name" value="Metallopeptidase_nem"/>
</dbReference>
<feature type="binding site" evidence="8">
    <location>
        <position position="65"/>
    </location>
    <ligand>
        <name>Zn(2+)</name>
        <dbReference type="ChEBI" id="CHEBI:29105"/>
        <note>catalytic</note>
    </ligand>
</feature>
<accession>A0A0C2GVQ8</accession>
<reference evidence="11 12" key="1">
    <citation type="submission" date="2013-12" db="EMBL/GenBank/DDBJ databases">
        <title>Draft genome of the parsitic nematode Ancylostoma duodenale.</title>
        <authorList>
            <person name="Mitreva M."/>
        </authorList>
    </citation>
    <scope>NUCLEOTIDE SEQUENCE [LARGE SCALE GENOMIC DNA]</scope>
    <source>
        <strain evidence="11 12">Zhejiang</strain>
    </source>
</reference>
<organism evidence="11 12">
    <name type="scientific">Ancylostoma duodenale</name>
    <dbReference type="NCBI Taxonomy" id="51022"/>
    <lineage>
        <taxon>Eukaryota</taxon>
        <taxon>Metazoa</taxon>
        <taxon>Ecdysozoa</taxon>
        <taxon>Nematoda</taxon>
        <taxon>Chromadorea</taxon>
        <taxon>Rhabditida</taxon>
        <taxon>Rhabditina</taxon>
        <taxon>Rhabditomorpha</taxon>
        <taxon>Strongyloidea</taxon>
        <taxon>Ancylostomatidae</taxon>
        <taxon>Ancylostomatinae</taxon>
        <taxon>Ancylostoma</taxon>
    </lineage>
</organism>
<dbReference type="PANTHER" id="PTHR10127">
    <property type="entry name" value="DISCOIDIN, CUB, EGF, LAMININ , AND ZINC METALLOPROTEASE DOMAIN CONTAINING"/>
    <property type="match status" value="1"/>
</dbReference>
<evidence type="ECO:0000256" key="6">
    <source>
        <dbReference type="ARBA" id="ARBA00023157"/>
    </source>
</evidence>
<evidence type="ECO:0000256" key="5">
    <source>
        <dbReference type="ARBA" id="ARBA00023049"/>
    </source>
</evidence>
<evidence type="ECO:0000313" key="12">
    <source>
        <dbReference type="Proteomes" id="UP000054047"/>
    </source>
</evidence>
<dbReference type="EMBL" id="KN728858">
    <property type="protein sequence ID" value="KIH63144.1"/>
    <property type="molecule type" value="Genomic_DNA"/>
</dbReference>
<proteinExistence type="predicted"/>
<evidence type="ECO:0000256" key="4">
    <source>
        <dbReference type="ARBA" id="ARBA00022833"/>
    </source>
</evidence>
<dbReference type="Gene3D" id="3.40.390.10">
    <property type="entry name" value="Collagenase (Catalytic Domain)"/>
    <property type="match status" value="1"/>
</dbReference>
<evidence type="ECO:0000256" key="3">
    <source>
        <dbReference type="ARBA" id="ARBA00022723"/>
    </source>
</evidence>
<dbReference type="InterPro" id="IPR024079">
    <property type="entry name" value="MetalloPept_cat_dom_sf"/>
</dbReference>
<evidence type="ECO:0000313" key="11">
    <source>
        <dbReference type="EMBL" id="KIH63144.1"/>
    </source>
</evidence>
<dbReference type="SMART" id="SM00235">
    <property type="entry name" value="ZnMc"/>
    <property type="match status" value="1"/>
</dbReference>
<gene>
    <name evidence="11" type="ORF">ANCDUO_06558</name>
</gene>
<sequence>MSKEAENLCVRAISSLPWKDYLYVTYDDKHRDECSSHVGKLGKYQPIFLGDGCESFVHAAHEVGHALGLYHTQSRHDRDQYIELQEHNIQKKGLAGEFVKFTENQNENYGLPYDYGSIMHYQSPIENPLMIPANENYKTTMGSPMISFVDLLMINTHYNCTDKCPSETSADCKNGGFPHPRDCKKCICPGGYGGALCDQLPMDCQLGKVLEASSIWNPLEASVQNTKSDGSYATCTYWIKAPNGKIQIKFGEINNAFRTVGCQRAGVEIKANEDQRLTGYSGVMQLNSDVQQAGISFSF</sequence>
<dbReference type="EC" id="3.4.24.-" evidence="9"/>